<dbReference type="Gene3D" id="2.40.10.120">
    <property type="match status" value="1"/>
</dbReference>
<feature type="domain" description="KAP NTPase" evidence="3">
    <location>
        <begin position="256"/>
        <end position="651"/>
    </location>
</feature>
<dbReference type="InterPro" id="IPR009003">
    <property type="entry name" value="Peptidase_S1_PA"/>
</dbReference>
<dbReference type="InterPro" id="IPR011646">
    <property type="entry name" value="KAP_P-loop"/>
</dbReference>
<dbReference type="SUPFAM" id="SSF50494">
    <property type="entry name" value="Trypsin-like serine proteases"/>
    <property type="match status" value="1"/>
</dbReference>
<proteinExistence type="predicted"/>
<dbReference type="Proteomes" id="UP000186096">
    <property type="component" value="Unassembled WGS sequence"/>
</dbReference>
<evidence type="ECO:0000256" key="1">
    <source>
        <dbReference type="SAM" id="MobiDB-lite"/>
    </source>
</evidence>
<dbReference type="InterPro" id="IPR052754">
    <property type="entry name" value="NTPase_KAP_P-loop"/>
</dbReference>
<evidence type="ECO:0000259" key="3">
    <source>
        <dbReference type="Pfam" id="PF07693"/>
    </source>
</evidence>
<dbReference type="STRING" id="58117.SAMN05421833_124100"/>
<dbReference type="Pfam" id="PF07693">
    <property type="entry name" value="KAP_NTPase"/>
    <property type="match status" value="1"/>
</dbReference>
<feature type="region of interest" description="Disordered" evidence="1">
    <location>
        <begin position="213"/>
        <end position="238"/>
    </location>
</feature>
<dbReference type="SUPFAM" id="SSF52540">
    <property type="entry name" value="P-loop containing nucleoside triphosphate hydrolases"/>
    <property type="match status" value="2"/>
</dbReference>
<keyword evidence="2" id="KW-0472">Membrane</keyword>
<keyword evidence="5" id="KW-1185">Reference proteome</keyword>
<feature type="transmembrane region" description="Helical" evidence="2">
    <location>
        <begin position="396"/>
        <end position="415"/>
    </location>
</feature>
<dbReference type="AlphaFoldDB" id="A0A1N7FX09"/>
<keyword evidence="2" id="KW-0812">Transmembrane</keyword>
<dbReference type="Pfam" id="PF13365">
    <property type="entry name" value="Trypsin_2"/>
    <property type="match status" value="1"/>
</dbReference>
<dbReference type="InterPro" id="IPR027417">
    <property type="entry name" value="P-loop_NTPase"/>
</dbReference>
<dbReference type="PANTHER" id="PTHR22674:SF6">
    <property type="entry name" value="NTPASE KAP FAMILY P-LOOP DOMAIN-CONTAINING PROTEIN 1"/>
    <property type="match status" value="1"/>
</dbReference>
<dbReference type="OrthoDB" id="3542505at2"/>
<dbReference type="EMBL" id="FTNI01000024">
    <property type="protein sequence ID" value="SIS04844.1"/>
    <property type="molecule type" value="Genomic_DNA"/>
</dbReference>
<evidence type="ECO:0000313" key="5">
    <source>
        <dbReference type="Proteomes" id="UP000186096"/>
    </source>
</evidence>
<evidence type="ECO:0000313" key="4">
    <source>
        <dbReference type="EMBL" id="SIS04844.1"/>
    </source>
</evidence>
<dbReference type="RefSeq" id="WP_076439703.1">
    <property type="nucleotide sequence ID" value="NZ_FTNI01000024.1"/>
</dbReference>
<feature type="transmembrane region" description="Helical" evidence="2">
    <location>
        <begin position="359"/>
        <end position="376"/>
    </location>
</feature>
<gene>
    <name evidence="4" type="ORF">SAMN05421833_124100</name>
</gene>
<keyword evidence="2" id="KW-1133">Transmembrane helix</keyword>
<reference evidence="5" key="1">
    <citation type="submission" date="2017-01" db="EMBL/GenBank/DDBJ databases">
        <authorList>
            <person name="Varghese N."/>
            <person name="Submissions S."/>
        </authorList>
    </citation>
    <scope>NUCLEOTIDE SEQUENCE [LARGE SCALE GENOMIC DNA]</scope>
    <source>
        <strain evidence="5">ATCC 12950</strain>
    </source>
</reference>
<evidence type="ECO:0000256" key="2">
    <source>
        <dbReference type="SAM" id="Phobius"/>
    </source>
</evidence>
<protein>
    <submittedName>
        <fullName evidence="4">V8-like Glu-specific endopeptidase</fullName>
    </submittedName>
</protein>
<sequence>MSTPPAPPAEQATVEQAVARIADETGEVAGAGVLVAADLVLTCAHVITRGKEERPETVLVDFPFLRTGPSRAGVHFLASAAAGSEPPTGDLAVLRLETALPPDVRPVEFAASAPPGLQVSVYGFPNGYPDGRWVSGRTVGSLPSGAVQLEVTDSAGFTGGYSGAPVWSPELGAVLGIIFAADGQGGRAGYMSPAPALAETWPEFNAVVRSAPERAAGAPEGRRRRAAEVASGGRERTQWVSDAPADHDMLKRTALANVLARQLRHARTETPDASFLVHVDGSWGTGKSTLLKLLARELHSDSIVAFFDTWRHVRIEPPWWALLVTIRKAVVQHRPRWRRPLFLLRELLARVRRDGAPQVLSGLLLVGGALLAALLLRADVITVRSVEPAFKTVTTVVGAAGALWTAGILLSRYAMWASARRARTFEDSHTDPMNDVAEHIAWLVRHAGRPIVVLVEDLDRCTADYVVNFLDSVQTLVRDVPAHWRRPVRRTPGWHAPSFVVAMDGAWLRCAYENAYETFKSAVAEPGRPIGYLFLDKLFQLSVPMPRLGGANRDLYFGRLLGVSIERPAPATAGQVRAALTASSDEIEVLETLAKADPRVREIVATQAVERILDAGVQDVSRHALAKFSRLLHSNPRAMKRFVNTYTVLRAVRVLEGSLVPTDTLALWTLLRIRWPELADYLEAHPEAIDLIMEGSGAQGLPESLRELAPSEDLHEVLCGVPGVTLTPDVIRACSGAGDDLAPLRP</sequence>
<organism evidence="4 5">
    <name type="scientific">Microbispora rosea</name>
    <dbReference type="NCBI Taxonomy" id="58117"/>
    <lineage>
        <taxon>Bacteria</taxon>
        <taxon>Bacillati</taxon>
        <taxon>Actinomycetota</taxon>
        <taxon>Actinomycetes</taxon>
        <taxon>Streptosporangiales</taxon>
        <taxon>Streptosporangiaceae</taxon>
        <taxon>Microbispora</taxon>
    </lineage>
</organism>
<dbReference type="PANTHER" id="PTHR22674">
    <property type="entry name" value="NTPASE, KAP FAMILY P-LOOP DOMAIN-CONTAINING 1"/>
    <property type="match status" value="1"/>
</dbReference>
<name>A0A1N7FX09_9ACTN</name>
<accession>A0A1N7FX09</accession>